<comment type="caution">
    <text evidence="3">The sequence shown here is derived from an EMBL/GenBank/DDBJ whole genome shotgun (WGS) entry which is preliminary data.</text>
</comment>
<feature type="compositionally biased region" description="Low complexity" evidence="1">
    <location>
        <begin position="9"/>
        <end position="21"/>
    </location>
</feature>
<accession>A0A369VE57</accession>
<gene>
    <name evidence="3" type="ORF">DVZ84_02370</name>
</gene>
<evidence type="ECO:0000256" key="2">
    <source>
        <dbReference type="SAM" id="Phobius"/>
    </source>
</evidence>
<feature type="transmembrane region" description="Helical" evidence="2">
    <location>
        <begin position="61"/>
        <end position="80"/>
    </location>
</feature>
<proteinExistence type="predicted"/>
<keyword evidence="2" id="KW-1133">Transmembrane helix</keyword>
<feature type="transmembrane region" description="Helical" evidence="2">
    <location>
        <begin position="92"/>
        <end position="115"/>
    </location>
</feature>
<dbReference type="RefSeq" id="WP_114526960.1">
    <property type="nucleotide sequence ID" value="NZ_QQBH01000001.1"/>
</dbReference>
<dbReference type="PANTHER" id="PTHR23528:SF1">
    <property type="entry name" value="MAJOR FACILITATOR SUPERFAMILY (MFS) PROFILE DOMAIN-CONTAINING PROTEIN"/>
    <property type="match status" value="1"/>
</dbReference>
<organism evidence="3 4">
    <name type="scientific">Streptomyces parvulus</name>
    <dbReference type="NCBI Taxonomy" id="146923"/>
    <lineage>
        <taxon>Bacteria</taxon>
        <taxon>Bacillati</taxon>
        <taxon>Actinomycetota</taxon>
        <taxon>Actinomycetes</taxon>
        <taxon>Kitasatosporales</taxon>
        <taxon>Streptomycetaceae</taxon>
        <taxon>Streptomyces</taxon>
    </lineage>
</organism>
<dbReference type="Gene3D" id="1.20.1250.20">
    <property type="entry name" value="MFS general substrate transporter like domains"/>
    <property type="match status" value="1"/>
</dbReference>
<protein>
    <recommendedName>
        <fullName evidence="5">MFS transporter</fullName>
    </recommendedName>
</protein>
<dbReference type="PANTHER" id="PTHR23528">
    <property type="match status" value="1"/>
</dbReference>
<dbReference type="EMBL" id="QQBH01000001">
    <property type="protein sequence ID" value="RDD91081.1"/>
    <property type="molecule type" value="Genomic_DNA"/>
</dbReference>
<name>A0A369VE57_9ACTN</name>
<evidence type="ECO:0000256" key="1">
    <source>
        <dbReference type="SAM" id="MobiDB-lite"/>
    </source>
</evidence>
<dbReference type="OrthoDB" id="7584869at2"/>
<dbReference type="InterPro" id="IPR036259">
    <property type="entry name" value="MFS_trans_sf"/>
</dbReference>
<dbReference type="Proteomes" id="UP000253742">
    <property type="component" value="Unassembled WGS sequence"/>
</dbReference>
<dbReference type="SUPFAM" id="SSF103473">
    <property type="entry name" value="MFS general substrate transporter"/>
    <property type="match status" value="1"/>
</dbReference>
<feature type="compositionally biased region" description="Low complexity" evidence="1">
    <location>
        <begin position="27"/>
        <end position="44"/>
    </location>
</feature>
<feature type="transmembrane region" description="Helical" evidence="2">
    <location>
        <begin position="127"/>
        <end position="147"/>
    </location>
</feature>
<keyword evidence="2" id="KW-0812">Transmembrane</keyword>
<evidence type="ECO:0008006" key="5">
    <source>
        <dbReference type="Google" id="ProtNLM"/>
    </source>
</evidence>
<evidence type="ECO:0000313" key="3">
    <source>
        <dbReference type="EMBL" id="RDD91081.1"/>
    </source>
</evidence>
<feature type="region of interest" description="Disordered" evidence="1">
    <location>
        <begin position="1"/>
        <end position="49"/>
    </location>
</feature>
<sequence length="230" mass="23630">MTHSLPEDAAGAAAPTASIPATPVPATPASSAPARSAPGQAGPSQQPVPPRLGRLHVTLPVANIALYLLWFGVGSFLLPLQVARITGTNDTAALSTASTIGAVLATVGNPVFGQLSDLTRSRFGRRAPWILLCALLGALALAGQAHAATIDAVLPLAPDAPAEEWLAHPSAGPWLRDAVGDEGFGAILFDPDNGQMMRAIPLRRLSRLPGLPLSEGQIDDAVNRFGETAV</sequence>
<reference evidence="3 4" key="1">
    <citation type="submission" date="2018-07" db="EMBL/GenBank/DDBJ databases">
        <title>Genome guided investigation of antibiotics producing actinomycetales strain isolated from a Macau mangrove ecosystem.</title>
        <authorList>
            <person name="Hu D."/>
        </authorList>
    </citation>
    <scope>NUCLEOTIDE SEQUENCE [LARGE SCALE GENOMIC DNA]</scope>
    <source>
        <strain evidence="3 4">2297</strain>
    </source>
</reference>
<evidence type="ECO:0000313" key="4">
    <source>
        <dbReference type="Proteomes" id="UP000253742"/>
    </source>
</evidence>
<dbReference type="AlphaFoldDB" id="A0A369VE57"/>
<keyword evidence="2" id="KW-0472">Membrane</keyword>